<proteinExistence type="predicted"/>
<accession>A0ABS5VKY6</accession>
<dbReference type="Pfam" id="PF13598">
    <property type="entry name" value="DUF4139"/>
    <property type="match status" value="1"/>
</dbReference>
<evidence type="ECO:0000313" key="5">
    <source>
        <dbReference type="EMBL" id="MBT1702117.1"/>
    </source>
</evidence>
<dbReference type="InterPro" id="IPR037291">
    <property type="entry name" value="DUF4139"/>
</dbReference>
<dbReference type="InterPro" id="IPR025554">
    <property type="entry name" value="DUF4140"/>
</dbReference>
<gene>
    <name evidence="5" type="ORF">KK060_02445</name>
</gene>
<dbReference type="PANTHER" id="PTHR31005:SF8">
    <property type="entry name" value="DUF4139 DOMAIN-CONTAINING PROTEIN"/>
    <property type="match status" value="1"/>
</dbReference>
<evidence type="ECO:0000313" key="6">
    <source>
        <dbReference type="Proteomes" id="UP000772618"/>
    </source>
</evidence>
<feature type="domain" description="DUF4139" evidence="3">
    <location>
        <begin position="215"/>
        <end position="529"/>
    </location>
</feature>
<dbReference type="NCBIfam" id="TIGR02231">
    <property type="entry name" value="mucoidy inhibitor MuiA family protein"/>
    <property type="match status" value="1"/>
</dbReference>
<evidence type="ECO:0000256" key="2">
    <source>
        <dbReference type="SAM" id="SignalP"/>
    </source>
</evidence>
<feature type="coiled-coil region" evidence="1">
    <location>
        <begin position="166"/>
        <end position="193"/>
    </location>
</feature>
<name>A0ABS5VKY6_9BACT</name>
<reference evidence="5 6" key="1">
    <citation type="submission" date="2021-05" db="EMBL/GenBank/DDBJ databases">
        <title>A Polyphasic approach of four new species of the genus Ohtaekwangia: Ohtaekwangia histidinii sp. nov., Ohtaekwangia cretensis sp. nov., Ohtaekwangia indiensis sp. nov., Ohtaekwangia reichenbachii sp. nov. from diverse environment.</title>
        <authorList>
            <person name="Octaviana S."/>
        </authorList>
    </citation>
    <scope>NUCLEOTIDE SEQUENCE [LARGE SCALE GENOMIC DNA]</scope>
    <source>
        <strain evidence="5 6">PWU20</strain>
    </source>
</reference>
<feature type="domain" description="DUF4140" evidence="4">
    <location>
        <begin position="32"/>
        <end position="130"/>
    </location>
</feature>
<evidence type="ECO:0000256" key="1">
    <source>
        <dbReference type="SAM" id="Coils"/>
    </source>
</evidence>
<protein>
    <submittedName>
        <fullName evidence="5">Mucoidy inhibitor MuiA family protein</fullName>
    </submittedName>
</protein>
<feature type="signal peptide" evidence="2">
    <location>
        <begin position="1"/>
        <end position="19"/>
    </location>
</feature>
<dbReference type="RefSeq" id="WP_254151821.1">
    <property type="nucleotide sequence ID" value="NZ_JAHESD010000003.1"/>
</dbReference>
<dbReference type="InterPro" id="IPR011935">
    <property type="entry name" value="CHP02231"/>
</dbReference>
<keyword evidence="6" id="KW-1185">Reference proteome</keyword>
<comment type="caution">
    <text evidence="5">The sequence shown here is derived from an EMBL/GenBank/DDBJ whole genome shotgun (WGS) entry which is preliminary data.</text>
</comment>
<dbReference type="Pfam" id="PF13600">
    <property type="entry name" value="DUF4140"/>
    <property type="match status" value="1"/>
</dbReference>
<keyword evidence="1" id="KW-0175">Coiled coil</keyword>
<dbReference type="PANTHER" id="PTHR31005">
    <property type="entry name" value="DUF4139 DOMAIN-CONTAINING PROTEIN"/>
    <property type="match status" value="1"/>
</dbReference>
<keyword evidence="2" id="KW-0732">Signal</keyword>
<evidence type="ECO:0000259" key="3">
    <source>
        <dbReference type="Pfam" id="PF13598"/>
    </source>
</evidence>
<evidence type="ECO:0000259" key="4">
    <source>
        <dbReference type="Pfam" id="PF13600"/>
    </source>
</evidence>
<dbReference type="EMBL" id="JAHESD010000003">
    <property type="protein sequence ID" value="MBT1702117.1"/>
    <property type="molecule type" value="Genomic_DNA"/>
</dbReference>
<sequence>MKNSPLLILLLFTSLSLSAQQERKVDSKITNVTVFLNKAQITREVKTRVEAGKTNIVVTGVTSQLDPQSIQVSGKGNFILIGITHQQNFINEFNYPPSLQRLKDSLDYVEKQLIMENNQKEILTKEEQLLSSNQKIGGANQNLTVAELKAMMDFYKARLTDILTAKIKVDEKLKKLNETRAKLQRQVNEERDLFSRNTGEIVVSVSAEQQTNVDLELNYVVQNAGWYPVYDLRAVNTKSPVQLNYKANVYQATGEEWKNVKLKLSTANPSQGGLKPELNAWYVDVYNPVVRQLKGRARGVSMMKKAEADMEVTEEEVMAAPAASLAEHVTTVQTSVNTEFNISLPYTITSSNKPTLVDIRKHDLKANYQYAVAPKLDSDAFLMAKILGWEEYSLLPGEANVFFEGTFVGKTFIDPNQIKDTLAVSMGRDKRITVKREKLQDYTSKKLIGSNQREAYAYEISVRNNKGEAIQLVVEDQIPVSQNSQIEVSVIDTANAKYSKDNGKLTWEFNIQPGETKKMVYKFELKYPKDITISGL</sequence>
<feature type="chain" id="PRO_5046503915" evidence="2">
    <location>
        <begin position="20"/>
        <end position="536"/>
    </location>
</feature>
<organism evidence="5 6">
    <name type="scientific">Chryseosolibacter indicus</name>
    <dbReference type="NCBI Taxonomy" id="2782351"/>
    <lineage>
        <taxon>Bacteria</taxon>
        <taxon>Pseudomonadati</taxon>
        <taxon>Bacteroidota</taxon>
        <taxon>Cytophagia</taxon>
        <taxon>Cytophagales</taxon>
        <taxon>Chryseotaleaceae</taxon>
        <taxon>Chryseosolibacter</taxon>
    </lineage>
</organism>
<dbReference type="Proteomes" id="UP000772618">
    <property type="component" value="Unassembled WGS sequence"/>
</dbReference>